<protein>
    <submittedName>
        <fullName evidence="3">DUF4124 domain-containing protein</fullName>
    </submittedName>
</protein>
<dbReference type="OrthoDB" id="7062774at2"/>
<proteinExistence type="predicted"/>
<keyword evidence="1" id="KW-0732">Signal</keyword>
<feature type="signal peptide" evidence="1">
    <location>
        <begin position="1"/>
        <end position="23"/>
    </location>
</feature>
<sequence>MKSFKKQITIFSLSLFVTNSLYALDSVYSWQDSRGNTVFSQTEPLFDNEFEEIGVHVSQDDHEPSPILEQLNSIKANNLYIKSEETQDQPQKSSQSRETINVRVISPAQGDKVFAHGAKLPIILEPTLTAEDHPVFLINDISTRGHYENGVWMVYRPNPGGVSISVRGTTHDHKIINSSSDSQIYIRNVMGR</sequence>
<keyword evidence="5" id="KW-1185">Reference proteome</keyword>
<evidence type="ECO:0000313" key="4">
    <source>
        <dbReference type="Proteomes" id="UP000251120"/>
    </source>
</evidence>
<gene>
    <name evidence="2" type="ORF">CDH04_03510</name>
    <name evidence="3" type="ORF">FZC43_03510</name>
</gene>
<dbReference type="EMBL" id="CP043424">
    <property type="protein sequence ID" value="QIW11767.1"/>
    <property type="molecule type" value="Genomic_DNA"/>
</dbReference>
<organism evidence="2 4">
    <name type="scientific">Francisella adeliensis</name>
    <dbReference type="NCBI Taxonomy" id="2007306"/>
    <lineage>
        <taxon>Bacteria</taxon>
        <taxon>Pseudomonadati</taxon>
        <taxon>Pseudomonadota</taxon>
        <taxon>Gammaproteobacteria</taxon>
        <taxon>Thiotrichales</taxon>
        <taxon>Francisellaceae</taxon>
        <taxon>Francisella</taxon>
    </lineage>
</organism>
<reference evidence="2 4" key="1">
    <citation type="submission" date="2017-06" db="EMBL/GenBank/DDBJ databases">
        <title>Complete genome of Francisella adeliensis.</title>
        <authorList>
            <person name="Vallesi A."/>
            <person name="Sjodin A."/>
        </authorList>
    </citation>
    <scope>NUCLEOTIDE SEQUENCE [LARGE SCALE GENOMIC DNA]</scope>
    <source>
        <strain evidence="2 4">FDC440</strain>
    </source>
</reference>
<reference evidence="3 5" key="2">
    <citation type="submission" date="2019-08" db="EMBL/GenBank/DDBJ databases">
        <title>Complete genome sequences of Francisella adeliensis (FSC1325 and FSC1326).</title>
        <authorList>
            <person name="Ohrman C."/>
            <person name="Uneklint I."/>
            <person name="Vallesi A."/>
            <person name="Karlsson L."/>
            <person name="Sjodin A."/>
        </authorList>
    </citation>
    <scope>NUCLEOTIDE SEQUENCE [LARGE SCALE GENOMIC DNA]</scope>
    <source>
        <strain evidence="3 5">FSC1325</strain>
    </source>
</reference>
<dbReference type="KEGG" id="fad:CDH04_03510"/>
<name>A0A2Z4XYM7_9GAMM</name>
<evidence type="ECO:0000256" key="1">
    <source>
        <dbReference type="SAM" id="SignalP"/>
    </source>
</evidence>
<dbReference type="AlphaFoldDB" id="A0A2Z4XYM7"/>
<accession>A0A2Z4XYM7</accession>
<evidence type="ECO:0000313" key="2">
    <source>
        <dbReference type="EMBL" id="AXA33535.1"/>
    </source>
</evidence>
<evidence type="ECO:0000313" key="3">
    <source>
        <dbReference type="EMBL" id="QIW11767.1"/>
    </source>
</evidence>
<evidence type="ECO:0000313" key="5">
    <source>
        <dbReference type="Proteomes" id="UP000681131"/>
    </source>
</evidence>
<dbReference type="EMBL" id="CP021781">
    <property type="protein sequence ID" value="AXA33535.1"/>
    <property type="molecule type" value="Genomic_DNA"/>
</dbReference>
<dbReference type="Proteomes" id="UP000681131">
    <property type="component" value="Chromosome"/>
</dbReference>
<feature type="chain" id="PRO_5016418509" evidence="1">
    <location>
        <begin position="24"/>
        <end position="192"/>
    </location>
</feature>
<dbReference type="RefSeq" id="WP_112869708.1">
    <property type="nucleotide sequence ID" value="NZ_CP021781.1"/>
</dbReference>
<dbReference type="Proteomes" id="UP000251120">
    <property type="component" value="Chromosome"/>
</dbReference>